<keyword evidence="4 5" id="KW-0408">Iron</keyword>
<keyword evidence="2 5" id="KW-0479">Metal-binding</keyword>
<dbReference type="GO" id="GO:0016491">
    <property type="term" value="F:oxidoreductase activity"/>
    <property type="evidence" value="ECO:0007669"/>
    <property type="project" value="UniProtKB-KW"/>
</dbReference>
<dbReference type="PROSITE" id="PS51471">
    <property type="entry name" value="FE2OG_OXY"/>
    <property type="match status" value="1"/>
</dbReference>
<evidence type="ECO:0000256" key="3">
    <source>
        <dbReference type="ARBA" id="ARBA00023002"/>
    </source>
</evidence>
<evidence type="ECO:0000256" key="5">
    <source>
        <dbReference type="RuleBase" id="RU003682"/>
    </source>
</evidence>
<evidence type="ECO:0000313" key="9">
    <source>
        <dbReference type="Proteomes" id="UP000696280"/>
    </source>
</evidence>
<evidence type="ECO:0000256" key="6">
    <source>
        <dbReference type="SAM" id="SignalP"/>
    </source>
</evidence>
<keyword evidence="6" id="KW-0732">Signal</keyword>
<evidence type="ECO:0000259" key="7">
    <source>
        <dbReference type="PROSITE" id="PS51471"/>
    </source>
</evidence>
<dbReference type="EMBL" id="CAJVRL010000103">
    <property type="protein sequence ID" value="CAG8961110.1"/>
    <property type="molecule type" value="Genomic_DNA"/>
</dbReference>
<evidence type="ECO:0000256" key="4">
    <source>
        <dbReference type="ARBA" id="ARBA00023004"/>
    </source>
</evidence>
<evidence type="ECO:0000256" key="1">
    <source>
        <dbReference type="ARBA" id="ARBA00008056"/>
    </source>
</evidence>
<organism evidence="8 9">
    <name type="scientific">Hymenoscyphus fraxineus</name>
    <dbReference type="NCBI Taxonomy" id="746836"/>
    <lineage>
        <taxon>Eukaryota</taxon>
        <taxon>Fungi</taxon>
        <taxon>Dikarya</taxon>
        <taxon>Ascomycota</taxon>
        <taxon>Pezizomycotina</taxon>
        <taxon>Leotiomycetes</taxon>
        <taxon>Helotiales</taxon>
        <taxon>Helotiaceae</taxon>
        <taxon>Hymenoscyphus</taxon>
    </lineage>
</organism>
<dbReference type="Proteomes" id="UP000696280">
    <property type="component" value="Unassembled WGS sequence"/>
</dbReference>
<dbReference type="SUPFAM" id="SSF51197">
    <property type="entry name" value="Clavaminate synthase-like"/>
    <property type="match status" value="1"/>
</dbReference>
<proteinExistence type="inferred from homology"/>
<dbReference type="Gene3D" id="2.60.120.330">
    <property type="entry name" value="B-lactam Antibiotic, Isopenicillin N Synthase, Chain"/>
    <property type="match status" value="1"/>
</dbReference>
<keyword evidence="9" id="KW-1185">Reference proteome</keyword>
<gene>
    <name evidence="8" type="ORF">HYFRA_00002653</name>
</gene>
<sequence length="347" mass="38405">MSTLFSSLPIVSLSALSSAERNEGQLRVLSSRLDEVFSTIGFAYLTDLPLTYTHEDVFGLCDSFFGDNGVTNEEKMQVAKKMFVRGNKNTYRGYFPVQLGADNLKEGFELGAPTTRSALSHSPLLSERVNLTEPNVFPTSNPSFRHRCESLHTELQSLCAKLLSLLAVGLGKPTTFFDHYLEDSLSTLRLLHYPPVPEPRRHAIICTPHTDSGILTLLHQDTTGGLEVQNSAGQWIPAPYVPGSVVVNIGDLMAKVSGGRWIATNHRVRSVGRDEGVVTRGRYSVPFFFEPGINCVVKSVQGDEVIYGEHLLEKMKGWVEFQDLEEETSDTHPVDITRGIKLPLLLS</sequence>
<dbReference type="OrthoDB" id="288590at2759"/>
<feature type="chain" id="PRO_5040500142" description="Fe2OG dioxygenase domain-containing protein" evidence="6">
    <location>
        <begin position="20"/>
        <end position="347"/>
    </location>
</feature>
<reference evidence="8" key="1">
    <citation type="submission" date="2021-07" db="EMBL/GenBank/DDBJ databases">
        <authorList>
            <person name="Durling M."/>
        </authorList>
    </citation>
    <scope>NUCLEOTIDE SEQUENCE</scope>
</reference>
<comment type="caution">
    <text evidence="8">The sequence shown here is derived from an EMBL/GenBank/DDBJ whole genome shotgun (WGS) entry which is preliminary data.</text>
</comment>
<name>A0A9N9LBC3_9HELO</name>
<dbReference type="AlphaFoldDB" id="A0A9N9LBC3"/>
<dbReference type="InterPro" id="IPR005123">
    <property type="entry name" value="Oxoglu/Fe-dep_dioxygenase_dom"/>
</dbReference>
<keyword evidence="3 5" id="KW-0560">Oxidoreductase</keyword>
<dbReference type="PANTHER" id="PTHR10209">
    <property type="entry name" value="OXIDOREDUCTASE, 2OG-FE II OXYGENASE FAMILY PROTEIN"/>
    <property type="match status" value="1"/>
</dbReference>
<protein>
    <recommendedName>
        <fullName evidence="7">Fe2OG dioxygenase domain-containing protein</fullName>
    </recommendedName>
</protein>
<dbReference type="Pfam" id="PF03171">
    <property type="entry name" value="2OG-FeII_Oxy"/>
    <property type="match status" value="1"/>
</dbReference>
<feature type="domain" description="Fe2OG dioxygenase" evidence="7">
    <location>
        <begin position="183"/>
        <end position="291"/>
    </location>
</feature>
<dbReference type="InterPro" id="IPR027443">
    <property type="entry name" value="IPNS-like_sf"/>
</dbReference>
<dbReference type="GO" id="GO:0046872">
    <property type="term" value="F:metal ion binding"/>
    <property type="evidence" value="ECO:0007669"/>
    <property type="project" value="UniProtKB-KW"/>
</dbReference>
<comment type="similarity">
    <text evidence="1 5">Belongs to the iron/ascorbate-dependent oxidoreductase family.</text>
</comment>
<dbReference type="InterPro" id="IPR044861">
    <property type="entry name" value="IPNS-like_FE2OG_OXY"/>
</dbReference>
<evidence type="ECO:0000256" key="2">
    <source>
        <dbReference type="ARBA" id="ARBA00022723"/>
    </source>
</evidence>
<evidence type="ECO:0000313" key="8">
    <source>
        <dbReference type="EMBL" id="CAG8961110.1"/>
    </source>
</evidence>
<dbReference type="PANTHER" id="PTHR10209:SF881">
    <property type="entry name" value="FI07970P-RELATED"/>
    <property type="match status" value="1"/>
</dbReference>
<accession>A0A9N9LBC3</accession>
<feature type="signal peptide" evidence="6">
    <location>
        <begin position="1"/>
        <end position="19"/>
    </location>
</feature>